<dbReference type="GO" id="GO:0006412">
    <property type="term" value="P:translation"/>
    <property type="evidence" value="ECO:0007669"/>
    <property type="project" value="UniProtKB-ARBA"/>
</dbReference>
<evidence type="ECO:0000256" key="6">
    <source>
        <dbReference type="ARBA" id="ARBA00022723"/>
    </source>
</evidence>
<feature type="domain" description="eRF1/Pelota-like N-terminal" evidence="11">
    <location>
        <begin position="1"/>
        <end position="130"/>
    </location>
</feature>
<dbReference type="GO" id="GO:0005737">
    <property type="term" value="C:cytoplasm"/>
    <property type="evidence" value="ECO:0007669"/>
    <property type="project" value="UniProtKB-SubCell"/>
</dbReference>
<comment type="caution">
    <text evidence="12">The sequence shown here is derived from an EMBL/GenBank/DDBJ whole genome shotgun (WGS) entry which is preliminary data.</text>
</comment>
<dbReference type="EMBL" id="MBFS01000251">
    <property type="protein sequence ID" value="PVV03298.1"/>
    <property type="molecule type" value="Genomic_DNA"/>
</dbReference>
<evidence type="ECO:0000313" key="12">
    <source>
        <dbReference type="EMBL" id="PVU85631.1"/>
    </source>
</evidence>
<evidence type="ECO:0000313" key="14">
    <source>
        <dbReference type="Proteomes" id="UP000245609"/>
    </source>
</evidence>
<evidence type="ECO:0000256" key="3">
    <source>
        <dbReference type="ARBA" id="ARBA00009504"/>
    </source>
</evidence>
<dbReference type="GO" id="GO:0032790">
    <property type="term" value="P:ribosome disassembly"/>
    <property type="evidence" value="ECO:0007669"/>
    <property type="project" value="TreeGrafter"/>
</dbReference>
<dbReference type="GO" id="GO:0051301">
    <property type="term" value="P:cell division"/>
    <property type="evidence" value="ECO:0007669"/>
    <property type="project" value="UniProtKB-KW"/>
</dbReference>
<proteinExistence type="inferred from homology"/>
<dbReference type="FunFam" id="3.30.1330.30:FF:000008">
    <property type="entry name" value="Protein pelota homolog"/>
    <property type="match status" value="1"/>
</dbReference>
<reference evidence="12 14" key="1">
    <citation type="journal article" date="2018" name="MBio">
        <title>Comparative Genomics Reveals the Core Gene Toolbox for the Fungus-Insect Symbiosis.</title>
        <authorList>
            <person name="Wang Y."/>
            <person name="Stata M."/>
            <person name="Wang W."/>
            <person name="Stajich J.E."/>
            <person name="White M.M."/>
            <person name="Moncalvo J.M."/>
        </authorList>
    </citation>
    <scope>NUCLEOTIDE SEQUENCE [LARGE SCALE GENOMIC DNA]</scope>
    <source>
        <strain evidence="12 14">SC-DP-2</strain>
    </source>
</reference>
<dbReference type="GO" id="GO:0071025">
    <property type="term" value="P:RNA surveillance"/>
    <property type="evidence" value="ECO:0007669"/>
    <property type="project" value="InterPro"/>
</dbReference>
<dbReference type="GO" id="GO:0070481">
    <property type="term" value="P:nuclear-transcribed mRNA catabolic process, non-stop decay"/>
    <property type="evidence" value="ECO:0007669"/>
    <property type="project" value="InterPro"/>
</dbReference>
<keyword evidence="7" id="KW-0498">Mitosis</keyword>
<dbReference type="NCBIfam" id="TIGR00111">
    <property type="entry name" value="pelota"/>
    <property type="match status" value="1"/>
</dbReference>
<protein>
    <recommendedName>
        <fullName evidence="10">Protein DOM34 homolog</fullName>
    </recommendedName>
</protein>
<comment type="similarity">
    <text evidence="3 10">Belongs to the eukaryotic release factor 1 family. Pelota subfamily.</text>
</comment>
<evidence type="ECO:0000256" key="5">
    <source>
        <dbReference type="ARBA" id="ARBA00022618"/>
    </source>
</evidence>
<dbReference type="InterPro" id="IPR005141">
    <property type="entry name" value="eRF1_2"/>
</dbReference>
<sequence>MKLIRKYIEKDSSGYIKLIPEDSEDMWHLYNLILKGDRINASTIRGIKSETATGSVSSERVRTRLTILVEEVFFDVQVGVLRINGKSTQQNKYVQIGQYHTLDLEVNQPFEIYKPDWDFVSLQRVSEICDVAKKADVAAVVMQEGLANLCLITQYMTIVKQRIQVPIPRKRFGSSTLHEKGFSNFFQKVYTAIKQHIDFSFIKVFIIASPGFLREEFVEYFNSAALRNEDKQIIENKSKIVLIHTSSGHKSALEEVLRDPVIVAKLATTKYALEVSTLDKFYKMMNSDPNRAVYGYKHVLKAADMGAIGTLLIADTLFRSPDISKRKTYVNLVQSLSKTRSTVVIFSSLHVSGEQLNQLTGVAAILNFPIPDLDEDFSADSE</sequence>
<dbReference type="SUPFAM" id="SSF159065">
    <property type="entry name" value="Dom34/Pelota N-terminal domain-like"/>
    <property type="match status" value="1"/>
</dbReference>
<dbReference type="Pfam" id="PF26356">
    <property type="entry name" value="Pelota_N"/>
    <property type="match status" value="1"/>
</dbReference>
<dbReference type="PANTHER" id="PTHR10853:SF0">
    <property type="entry name" value="PROTEIN PELOTA HOMOLOG"/>
    <property type="match status" value="1"/>
</dbReference>
<dbReference type="InterPro" id="IPR005142">
    <property type="entry name" value="eRF1_3"/>
</dbReference>
<evidence type="ECO:0000256" key="1">
    <source>
        <dbReference type="ARBA" id="ARBA00001968"/>
    </source>
</evidence>
<dbReference type="GO" id="GO:1990533">
    <property type="term" value="C:Dom34-Hbs1 complex"/>
    <property type="evidence" value="ECO:0007669"/>
    <property type="project" value="UniProtKB-ARBA"/>
</dbReference>
<keyword evidence="14" id="KW-1185">Reference proteome</keyword>
<dbReference type="OrthoDB" id="10249111at2759"/>
<evidence type="ECO:0000256" key="8">
    <source>
        <dbReference type="ARBA" id="ARBA00023254"/>
    </source>
</evidence>
<dbReference type="Proteomes" id="UP000245609">
    <property type="component" value="Unassembled WGS sequence"/>
</dbReference>
<dbReference type="InterPro" id="IPR042226">
    <property type="entry name" value="eFR1_2_sf"/>
</dbReference>
<evidence type="ECO:0000256" key="2">
    <source>
        <dbReference type="ARBA" id="ARBA00004496"/>
    </source>
</evidence>
<comment type="function">
    <text evidence="10">Component of the Dom34-Hbs1 complex, a complex that recognizes stalled ribosomes and triggers the No-Go Decay (NGD) pathway (PubMed:20890290). In the Dom34-Hbs1 complex, dom34 recognizes ribosomes stalled at the 3' end of an mRNA and engages stalled ribosomes by destabilizing mRNA in the mRNA channel. Following ribosome-binding, the Dom34-Hbs1 complex promotes the disassembly of stalled ribosomes, followed by degradation of damaged mRNAs as part of the NGD pathway.</text>
</comment>
<dbReference type="Gene3D" id="3.30.1330.30">
    <property type="match status" value="1"/>
</dbReference>
<evidence type="ECO:0000256" key="9">
    <source>
        <dbReference type="ARBA" id="ARBA00023306"/>
    </source>
</evidence>
<evidence type="ECO:0000313" key="13">
    <source>
        <dbReference type="EMBL" id="PVV03298.1"/>
    </source>
</evidence>
<dbReference type="AlphaFoldDB" id="A0A2T9XZX1"/>
<keyword evidence="5" id="KW-0132">Cell division</keyword>
<dbReference type="InterPro" id="IPR004405">
    <property type="entry name" value="TF_pelota"/>
</dbReference>
<dbReference type="InterPro" id="IPR029064">
    <property type="entry name" value="Ribosomal_eL30-like_sf"/>
</dbReference>
<dbReference type="Pfam" id="PF03465">
    <property type="entry name" value="eRF1_3"/>
    <property type="match status" value="1"/>
</dbReference>
<dbReference type="STRING" id="133381.A0A2T9XZX1"/>
<dbReference type="FunFam" id="2.30.30.870:FF:000001">
    <property type="entry name" value="Protein pelota homolog"/>
    <property type="match status" value="1"/>
</dbReference>
<evidence type="ECO:0000259" key="11">
    <source>
        <dbReference type="SMART" id="SM01194"/>
    </source>
</evidence>
<keyword evidence="6 10" id="KW-0479">Metal-binding</keyword>
<dbReference type="SUPFAM" id="SSF53137">
    <property type="entry name" value="Translational machinery components"/>
    <property type="match status" value="1"/>
</dbReference>
<keyword evidence="4 10" id="KW-0963">Cytoplasm</keyword>
<dbReference type="GO" id="GO:0070651">
    <property type="term" value="P:nonfunctional rRNA decay"/>
    <property type="evidence" value="ECO:0007669"/>
    <property type="project" value="TreeGrafter"/>
</dbReference>
<dbReference type="GO" id="GO:0051321">
    <property type="term" value="P:meiotic cell cycle"/>
    <property type="evidence" value="ECO:0007669"/>
    <property type="project" value="UniProtKB-KW"/>
</dbReference>
<dbReference type="InterPro" id="IPR058547">
    <property type="entry name" value="Pelota_N"/>
</dbReference>
<gene>
    <name evidence="13" type="ORF">BB560_002232</name>
    <name evidence="12" type="ORF">BB560_006959</name>
</gene>
<dbReference type="FunFam" id="3.30.420.60:FF:000004">
    <property type="entry name" value="Protein DOM34 homolog"/>
    <property type="match status" value="1"/>
</dbReference>
<evidence type="ECO:0000256" key="10">
    <source>
        <dbReference type="RuleBase" id="RU362019"/>
    </source>
</evidence>
<dbReference type="EMBL" id="MBFS01003634">
    <property type="protein sequence ID" value="PVU85631.1"/>
    <property type="molecule type" value="Genomic_DNA"/>
</dbReference>
<dbReference type="GO" id="GO:0046872">
    <property type="term" value="F:metal ion binding"/>
    <property type="evidence" value="ECO:0007669"/>
    <property type="project" value="UniProtKB-KW"/>
</dbReference>
<keyword evidence="9" id="KW-0131">Cell cycle</keyword>
<dbReference type="Gene3D" id="3.30.420.60">
    <property type="entry name" value="eRF1 domain 2"/>
    <property type="match status" value="1"/>
</dbReference>
<keyword evidence="8" id="KW-0469">Meiosis</keyword>
<dbReference type="InterPro" id="IPR038069">
    <property type="entry name" value="Pelota/DOM34_N"/>
</dbReference>
<organism evidence="12 14">
    <name type="scientific">Smittium megazygosporum</name>
    <dbReference type="NCBI Taxonomy" id="133381"/>
    <lineage>
        <taxon>Eukaryota</taxon>
        <taxon>Fungi</taxon>
        <taxon>Fungi incertae sedis</taxon>
        <taxon>Zoopagomycota</taxon>
        <taxon>Kickxellomycotina</taxon>
        <taxon>Harpellomycetes</taxon>
        <taxon>Harpellales</taxon>
        <taxon>Legeriomycetaceae</taxon>
        <taxon>Smittium</taxon>
    </lineage>
</organism>
<dbReference type="Gene3D" id="2.30.30.870">
    <property type="entry name" value="Pelota, domain A"/>
    <property type="match status" value="1"/>
</dbReference>
<dbReference type="Pfam" id="PF03464">
    <property type="entry name" value="eRF1_2"/>
    <property type="match status" value="1"/>
</dbReference>
<dbReference type="PANTHER" id="PTHR10853">
    <property type="entry name" value="PELOTA"/>
    <property type="match status" value="1"/>
</dbReference>
<comment type="subcellular location">
    <subcellularLocation>
        <location evidence="2 10">Cytoplasm</location>
    </subcellularLocation>
</comment>
<dbReference type="SMART" id="SM01194">
    <property type="entry name" value="eRF1_1"/>
    <property type="match status" value="1"/>
</dbReference>
<dbReference type="SUPFAM" id="SSF55315">
    <property type="entry name" value="L30e-like"/>
    <property type="match status" value="1"/>
</dbReference>
<dbReference type="InterPro" id="IPR005140">
    <property type="entry name" value="eRF1_Pelota-like_N"/>
</dbReference>
<comment type="cofactor">
    <cofactor evidence="1 10">
        <name>a divalent metal cation</name>
        <dbReference type="ChEBI" id="CHEBI:60240"/>
    </cofactor>
</comment>
<evidence type="ECO:0000256" key="7">
    <source>
        <dbReference type="ARBA" id="ARBA00022776"/>
    </source>
</evidence>
<name>A0A2T9XZX1_9FUNG</name>
<accession>A0A2T9XZX1</accession>
<dbReference type="GO" id="GO:0070966">
    <property type="term" value="P:nuclear-transcribed mRNA catabolic process, no-go decay"/>
    <property type="evidence" value="ECO:0007669"/>
    <property type="project" value="InterPro"/>
</dbReference>
<evidence type="ECO:0000256" key="4">
    <source>
        <dbReference type="ARBA" id="ARBA00022490"/>
    </source>
</evidence>